<dbReference type="GeneID" id="300268018"/>
<gene>
    <name evidence="9" type="ORF">SAMN05216409_113133</name>
</gene>
<comment type="caution">
    <text evidence="9">The sequence shown here is derived from an EMBL/GenBank/DDBJ whole genome shotgun (WGS) entry which is preliminary data.</text>
</comment>
<feature type="transmembrane region" description="Helical" evidence="7">
    <location>
        <begin position="55"/>
        <end position="75"/>
    </location>
</feature>
<keyword evidence="6 7" id="KW-0472">Membrane</keyword>
<evidence type="ECO:0000313" key="9">
    <source>
        <dbReference type="EMBL" id="SER18523.1"/>
    </source>
</evidence>
<dbReference type="InterPro" id="IPR007353">
    <property type="entry name" value="DUF421"/>
</dbReference>
<name>A0A9X8MG12_9PSED</name>
<evidence type="ECO:0000256" key="2">
    <source>
        <dbReference type="ARBA" id="ARBA00006448"/>
    </source>
</evidence>
<comment type="similarity">
    <text evidence="2">Belongs to the UPF0702 family.</text>
</comment>
<reference evidence="9 10" key="1">
    <citation type="submission" date="2016-10" db="EMBL/GenBank/DDBJ databases">
        <authorList>
            <person name="Varghese N."/>
            <person name="Submissions S."/>
        </authorList>
    </citation>
    <scope>NUCLEOTIDE SEQUENCE [LARGE SCALE GENOMIC DNA]</scope>
    <source>
        <strain evidence="9 10">LMG 21974</strain>
    </source>
</reference>
<evidence type="ECO:0000256" key="6">
    <source>
        <dbReference type="ARBA" id="ARBA00023136"/>
    </source>
</evidence>
<keyword evidence="5 7" id="KW-1133">Transmembrane helix</keyword>
<dbReference type="Proteomes" id="UP000183210">
    <property type="component" value="Unassembled WGS sequence"/>
</dbReference>
<proteinExistence type="inferred from homology"/>
<evidence type="ECO:0000256" key="1">
    <source>
        <dbReference type="ARBA" id="ARBA00004651"/>
    </source>
</evidence>
<dbReference type="GO" id="GO:0005886">
    <property type="term" value="C:plasma membrane"/>
    <property type="evidence" value="ECO:0007669"/>
    <property type="project" value="UniProtKB-SubCell"/>
</dbReference>
<dbReference type="PANTHER" id="PTHR34582:SF6">
    <property type="entry name" value="UPF0702 TRANSMEMBRANE PROTEIN YCAP"/>
    <property type="match status" value="1"/>
</dbReference>
<dbReference type="PANTHER" id="PTHR34582">
    <property type="entry name" value="UPF0702 TRANSMEMBRANE PROTEIN YCAP"/>
    <property type="match status" value="1"/>
</dbReference>
<evidence type="ECO:0000256" key="7">
    <source>
        <dbReference type="SAM" id="Phobius"/>
    </source>
</evidence>
<dbReference type="Gene3D" id="3.30.240.20">
    <property type="entry name" value="bsu07140 like domains"/>
    <property type="match status" value="1"/>
</dbReference>
<dbReference type="RefSeq" id="WP_074828511.1">
    <property type="nucleotide sequence ID" value="NZ_FOEV01000013.1"/>
</dbReference>
<evidence type="ECO:0000256" key="5">
    <source>
        <dbReference type="ARBA" id="ARBA00022989"/>
    </source>
</evidence>
<evidence type="ECO:0000256" key="3">
    <source>
        <dbReference type="ARBA" id="ARBA00022475"/>
    </source>
</evidence>
<dbReference type="AlphaFoldDB" id="A0A9X8MG12"/>
<organism evidence="9 10">
    <name type="scientific">Pseudomonas lutea</name>
    <dbReference type="NCBI Taxonomy" id="243924"/>
    <lineage>
        <taxon>Bacteria</taxon>
        <taxon>Pseudomonadati</taxon>
        <taxon>Pseudomonadota</taxon>
        <taxon>Gammaproteobacteria</taxon>
        <taxon>Pseudomonadales</taxon>
        <taxon>Pseudomonadaceae</taxon>
        <taxon>Pseudomonas</taxon>
    </lineage>
</organism>
<feature type="domain" description="YetF C-terminal" evidence="8">
    <location>
        <begin position="78"/>
        <end position="148"/>
    </location>
</feature>
<protein>
    <recommendedName>
        <fullName evidence="8">YetF C-terminal domain-containing protein</fullName>
    </recommendedName>
</protein>
<dbReference type="EMBL" id="FOEV01000013">
    <property type="protein sequence ID" value="SER18523.1"/>
    <property type="molecule type" value="Genomic_DNA"/>
</dbReference>
<evidence type="ECO:0000259" key="8">
    <source>
        <dbReference type="Pfam" id="PF04239"/>
    </source>
</evidence>
<accession>A0A9X8MG12</accession>
<sequence>MDAVLRAAAVYLVVFIIFKIAGRRTLAEITTFDFVLLLIIGEATQQALLGDDFSVTNAALIIVTLVVIDIGLSLVKERSPKLARFIDGMPMIIVENGQVLKARLNKVRLAEEDILEAARTTHGLERMDQIKYAILEKNGAISIIPKEK</sequence>
<evidence type="ECO:0000313" key="10">
    <source>
        <dbReference type="Proteomes" id="UP000183210"/>
    </source>
</evidence>
<keyword evidence="4 7" id="KW-0812">Transmembrane</keyword>
<evidence type="ECO:0000256" key="4">
    <source>
        <dbReference type="ARBA" id="ARBA00022692"/>
    </source>
</evidence>
<dbReference type="Pfam" id="PF04239">
    <property type="entry name" value="DUF421"/>
    <property type="match status" value="1"/>
</dbReference>
<feature type="transmembrane region" description="Helical" evidence="7">
    <location>
        <begin position="6"/>
        <end position="22"/>
    </location>
</feature>
<comment type="subcellular location">
    <subcellularLocation>
        <location evidence="1">Cell membrane</location>
        <topology evidence="1">Multi-pass membrane protein</topology>
    </subcellularLocation>
</comment>
<keyword evidence="3" id="KW-1003">Cell membrane</keyword>
<dbReference type="InterPro" id="IPR023090">
    <property type="entry name" value="UPF0702_alpha/beta_dom_sf"/>
</dbReference>